<keyword evidence="5 11" id="KW-0812">Transmembrane</keyword>
<keyword evidence="6" id="KW-0408">Iron</keyword>
<keyword evidence="17" id="KW-0675">Receptor</keyword>
<keyword evidence="2 11" id="KW-0813">Transport</keyword>
<dbReference type="Proteomes" id="UP000006253">
    <property type="component" value="Unassembled WGS sequence"/>
</dbReference>
<feature type="transmembrane region" description="Helical" evidence="14">
    <location>
        <begin position="78"/>
        <end position="97"/>
    </location>
</feature>
<evidence type="ECO:0000313" key="17">
    <source>
        <dbReference type="EMBL" id="EKO14907.1"/>
    </source>
</evidence>
<evidence type="ECO:0000256" key="9">
    <source>
        <dbReference type="ARBA" id="ARBA00023136"/>
    </source>
</evidence>
<evidence type="ECO:0000256" key="14">
    <source>
        <dbReference type="SAM" id="Phobius"/>
    </source>
</evidence>
<evidence type="ECO:0000256" key="3">
    <source>
        <dbReference type="ARBA" id="ARBA00022452"/>
    </source>
</evidence>
<dbReference type="PANTHER" id="PTHR32552">
    <property type="entry name" value="FERRICHROME IRON RECEPTOR-RELATED"/>
    <property type="match status" value="1"/>
</dbReference>
<keyword evidence="7" id="KW-0406">Ion transport</keyword>
<evidence type="ECO:0000259" key="16">
    <source>
        <dbReference type="Pfam" id="PF07715"/>
    </source>
</evidence>
<comment type="subcellular location">
    <subcellularLocation>
        <location evidence="1 11">Cell outer membrane</location>
        <topology evidence="1 11">Multi-pass membrane protein</topology>
    </subcellularLocation>
</comment>
<evidence type="ECO:0000256" key="13">
    <source>
        <dbReference type="SAM" id="MobiDB-lite"/>
    </source>
</evidence>
<feature type="compositionally biased region" description="Basic and acidic residues" evidence="13">
    <location>
        <begin position="106"/>
        <end position="120"/>
    </location>
</feature>
<dbReference type="InterPro" id="IPR039426">
    <property type="entry name" value="TonB-dep_rcpt-like"/>
</dbReference>
<evidence type="ECO:0000256" key="8">
    <source>
        <dbReference type="ARBA" id="ARBA00023077"/>
    </source>
</evidence>
<dbReference type="Pfam" id="PF07715">
    <property type="entry name" value="Plug"/>
    <property type="match status" value="1"/>
</dbReference>
<proteinExistence type="inferred from homology"/>
<evidence type="ECO:0000256" key="12">
    <source>
        <dbReference type="RuleBase" id="RU003357"/>
    </source>
</evidence>
<keyword evidence="9 11" id="KW-0472">Membrane</keyword>
<dbReference type="GO" id="GO:0009279">
    <property type="term" value="C:cell outer membrane"/>
    <property type="evidence" value="ECO:0007669"/>
    <property type="project" value="UniProtKB-SubCell"/>
</dbReference>
<gene>
    <name evidence="17" type="ORF">LEP1GSC081_1741</name>
</gene>
<evidence type="ECO:0000259" key="15">
    <source>
        <dbReference type="Pfam" id="PF00593"/>
    </source>
</evidence>
<comment type="similarity">
    <text evidence="11 12">Belongs to the TonB-dependent receptor family.</text>
</comment>
<reference evidence="17 18" key="1">
    <citation type="submission" date="2012-10" db="EMBL/GenBank/DDBJ databases">
        <authorList>
            <person name="Harkins D.M."/>
            <person name="Durkin A.S."/>
            <person name="Brinkac L.M."/>
            <person name="Selengut J.D."/>
            <person name="Sanka R."/>
            <person name="DePew J."/>
            <person name="Purushe J."/>
            <person name="Peacock S.J."/>
            <person name="Thaipadungpanit J."/>
            <person name="Wuthiekanun V.W."/>
            <person name="Day N.P."/>
            <person name="Vinetz J.M."/>
            <person name="Sutton G.G."/>
            <person name="Nelson W.C."/>
            <person name="Fouts D.E."/>
        </authorList>
    </citation>
    <scope>NUCLEOTIDE SEQUENCE [LARGE SCALE GENOMIC DNA]</scope>
    <source>
        <strain evidence="17 18">H1</strain>
    </source>
</reference>
<evidence type="ECO:0000313" key="18">
    <source>
        <dbReference type="Proteomes" id="UP000006253"/>
    </source>
</evidence>
<feature type="domain" description="TonB-dependent receptor-like beta-barrel" evidence="15">
    <location>
        <begin position="506"/>
        <end position="804"/>
    </location>
</feature>
<dbReference type="GO" id="GO:0006826">
    <property type="term" value="P:iron ion transport"/>
    <property type="evidence" value="ECO:0007669"/>
    <property type="project" value="UniProtKB-KW"/>
</dbReference>
<name>A0A0E2B2A7_9LEPT</name>
<comment type="caution">
    <text evidence="17">The sequence shown here is derived from an EMBL/GenBank/DDBJ whole genome shotgun (WGS) entry which is preliminary data.</text>
</comment>
<evidence type="ECO:0000256" key="10">
    <source>
        <dbReference type="ARBA" id="ARBA00023237"/>
    </source>
</evidence>
<dbReference type="PROSITE" id="PS52016">
    <property type="entry name" value="TONB_DEPENDENT_REC_3"/>
    <property type="match status" value="1"/>
</dbReference>
<dbReference type="InterPro" id="IPR036942">
    <property type="entry name" value="Beta-barrel_TonB_sf"/>
</dbReference>
<feature type="transmembrane region" description="Helical" evidence="14">
    <location>
        <begin position="37"/>
        <end position="58"/>
    </location>
</feature>
<sequence length="836" mass="96118">MFQLKIFIGSIFDIIDFESWDHLISLQIKQLISNVVMLYKLVVLSCFLGNAVGTYLLILKNTTQRITLKIRFLNSNILFHFCKLSIRILLFISTFTLDGQEPTRPTLKEEDKKTSEKKDGIMVQGRKDKRDLEIFKTPSSISRFNEQDILDKGISRTNDIDKQVPNFAIIDSGSRNFTYYNIRGMRSTLFSDPSVGLIVDGVPLMDNVALNTELFALDSIEVHRGSQATLFAKNFQGGVIEINTKKPNNMPQGRFTVDWGNYKKKEYSFFYNTPLIKNKLYIGISGKSTQRDGYLNNVSGFNYPNNLVSDIPIEIRKTHPDGRRGKSGRLRLFWTPLENLEVDLQANAESFDDGSLNIVNYLASKTERRKSLIKGCVVSPEVCDKNVRTYINRTKAVRKVFWDYEGVSNTTGKTYSSNITYRLPKAILRTVSSIRKMEIDPLIVDGDFTRSPVIKSEYIEHSTTRTHETSIESKNKKEPLQFKVGTLFYHKISDKEFVQERLMQAYTYNVLKGLNAPAREIHHSRIVDKSFSFFTHNSYTFWEKFTLTLGARIETQRIGIGHSRDARGVLFDNPYGDVRILSPHYVRNDFYRYNVSRIIFDYKPIESLMIFIGLSRGYKNGGFSTVVNQPALAAFKPEINDTLEVGIKSKYFNETLGINLAYFYTETADFHVIRAISIAEAVNLNAEKVTIRGAEMEAYLKPHKSLQLGFLAGYTEGIFNKFYDRILDTNFDGKHVHFIPQYDVVSYLQYRSSPGLFFRYEFQVVGKMYFAADNTIYSSPYTITNLKIGYEEERLSAYLYCNNINNEYYFTSYIDGTFQAVPGAPRTYGFIVNYKI</sequence>
<dbReference type="InterPro" id="IPR012910">
    <property type="entry name" value="Plug_dom"/>
</dbReference>
<evidence type="ECO:0000256" key="7">
    <source>
        <dbReference type="ARBA" id="ARBA00023065"/>
    </source>
</evidence>
<evidence type="ECO:0000256" key="4">
    <source>
        <dbReference type="ARBA" id="ARBA00022496"/>
    </source>
</evidence>
<dbReference type="EMBL" id="AHMY02000051">
    <property type="protein sequence ID" value="EKO14907.1"/>
    <property type="molecule type" value="Genomic_DNA"/>
</dbReference>
<dbReference type="InterPro" id="IPR000531">
    <property type="entry name" value="Beta-barrel_TonB"/>
</dbReference>
<accession>A0A0E2B2A7</accession>
<evidence type="ECO:0000256" key="2">
    <source>
        <dbReference type="ARBA" id="ARBA00022448"/>
    </source>
</evidence>
<keyword evidence="4" id="KW-0410">Iron transport</keyword>
<keyword evidence="10 11" id="KW-0998">Cell outer membrane</keyword>
<dbReference type="Pfam" id="PF00593">
    <property type="entry name" value="TonB_dep_Rec_b-barrel"/>
    <property type="match status" value="1"/>
</dbReference>
<keyword evidence="14" id="KW-1133">Transmembrane helix</keyword>
<protein>
    <submittedName>
        <fullName evidence="17">TonB-dependent receptor</fullName>
    </submittedName>
</protein>
<dbReference type="AlphaFoldDB" id="A0A0E2B2A7"/>
<dbReference type="PANTHER" id="PTHR32552:SF81">
    <property type="entry name" value="TONB-DEPENDENT OUTER MEMBRANE RECEPTOR"/>
    <property type="match status" value="1"/>
</dbReference>
<evidence type="ECO:0000256" key="11">
    <source>
        <dbReference type="PROSITE-ProRule" id="PRU01360"/>
    </source>
</evidence>
<evidence type="ECO:0000256" key="1">
    <source>
        <dbReference type="ARBA" id="ARBA00004571"/>
    </source>
</evidence>
<organism evidence="17 18">
    <name type="scientific">Leptospira kirschneri str. H1</name>
    <dbReference type="NCBI Taxonomy" id="1049966"/>
    <lineage>
        <taxon>Bacteria</taxon>
        <taxon>Pseudomonadati</taxon>
        <taxon>Spirochaetota</taxon>
        <taxon>Spirochaetia</taxon>
        <taxon>Leptospirales</taxon>
        <taxon>Leptospiraceae</taxon>
        <taxon>Leptospira</taxon>
    </lineage>
</organism>
<dbReference type="Gene3D" id="2.40.170.20">
    <property type="entry name" value="TonB-dependent receptor, beta-barrel domain"/>
    <property type="match status" value="1"/>
</dbReference>
<keyword evidence="8 12" id="KW-0798">TonB box</keyword>
<evidence type="ECO:0000256" key="5">
    <source>
        <dbReference type="ARBA" id="ARBA00022692"/>
    </source>
</evidence>
<dbReference type="SUPFAM" id="SSF56935">
    <property type="entry name" value="Porins"/>
    <property type="match status" value="1"/>
</dbReference>
<feature type="region of interest" description="Disordered" evidence="13">
    <location>
        <begin position="100"/>
        <end position="120"/>
    </location>
</feature>
<evidence type="ECO:0000256" key="6">
    <source>
        <dbReference type="ARBA" id="ARBA00023004"/>
    </source>
</evidence>
<keyword evidence="3 11" id="KW-1134">Transmembrane beta strand</keyword>
<feature type="domain" description="TonB-dependent receptor plug" evidence="16">
    <location>
        <begin position="135"/>
        <end position="239"/>
    </location>
</feature>